<dbReference type="Proteomes" id="UP000317365">
    <property type="component" value="Chromosome"/>
</dbReference>
<reference evidence="3" key="1">
    <citation type="submission" date="2019-02" db="EMBL/GenBank/DDBJ databases">
        <title>Complete genome sequence of Rhodoferax sp. Gr-4.</title>
        <authorList>
            <person name="Jin L."/>
        </authorList>
    </citation>
    <scope>NUCLEOTIDE SEQUENCE [LARGE SCALE GENOMIC DNA]</scope>
    <source>
        <strain evidence="3">Gr-4</strain>
    </source>
</reference>
<dbReference type="GO" id="GO:0035438">
    <property type="term" value="F:cyclic-di-GMP binding"/>
    <property type="evidence" value="ECO:0007669"/>
    <property type="project" value="InterPro"/>
</dbReference>
<feature type="domain" description="PilZ" evidence="1">
    <location>
        <begin position="116"/>
        <end position="216"/>
    </location>
</feature>
<dbReference type="SUPFAM" id="SSF141371">
    <property type="entry name" value="PilZ domain-like"/>
    <property type="match status" value="2"/>
</dbReference>
<protein>
    <submittedName>
        <fullName evidence="2">PilZ domain-containing protein</fullName>
    </submittedName>
</protein>
<keyword evidence="3" id="KW-1185">Reference proteome</keyword>
<organism evidence="2 3">
    <name type="scientific">Rhodoferax aquaticus</name>
    <dbReference type="NCBI Taxonomy" id="2527691"/>
    <lineage>
        <taxon>Bacteria</taxon>
        <taxon>Pseudomonadati</taxon>
        <taxon>Pseudomonadota</taxon>
        <taxon>Betaproteobacteria</taxon>
        <taxon>Burkholderiales</taxon>
        <taxon>Comamonadaceae</taxon>
        <taxon>Rhodoferax</taxon>
    </lineage>
</organism>
<gene>
    <name evidence="2" type="ORF">EXZ61_09710</name>
</gene>
<evidence type="ECO:0000259" key="1">
    <source>
        <dbReference type="Pfam" id="PF07238"/>
    </source>
</evidence>
<dbReference type="Pfam" id="PF07238">
    <property type="entry name" value="PilZ"/>
    <property type="match status" value="1"/>
</dbReference>
<dbReference type="RefSeq" id="WP_142811318.1">
    <property type="nucleotide sequence ID" value="NZ_CP036282.1"/>
</dbReference>
<dbReference type="InterPro" id="IPR009875">
    <property type="entry name" value="PilZ_domain"/>
</dbReference>
<reference evidence="3" key="2">
    <citation type="journal article" date="2020" name="Int. J. Syst. Evol. Microbiol.">
        <title>Genomic insights into a novel species Rhodoferax aquaticus sp. nov., isolated from freshwater.</title>
        <authorList>
            <person name="Li T."/>
            <person name="Zhuo Y."/>
            <person name="Jin C.Z."/>
            <person name="Wu X."/>
            <person name="Ko S.R."/>
            <person name="Jin F.J."/>
            <person name="Ahn C.Y."/>
            <person name="Oh H.M."/>
            <person name="Lee H.G."/>
            <person name="Jin L."/>
        </authorList>
    </citation>
    <scope>NUCLEOTIDE SEQUENCE [LARGE SCALE GENOMIC DNA]</scope>
    <source>
        <strain evidence="3">Gr-4</strain>
    </source>
</reference>
<proteinExistence type="predicted"/>
<name>A0A515EP18_9BURK</name>
<dbReference type="EMBL" id="CP036282">
    <property type="protein sequence ID" value="QDL54416.1"/>
    <property type="molecule type" value="Genomic_DNA"/>
</dbReference>
<dbReference type="KEGG" id="rhg:EXZ61_09710"/>
<accession>A0A515EP18</accession>
<sequence length="229" mass="24383">MSEQTTTPGPELVERLPLKLLGLRTGMALQTRRLVEGTTKAEAQFYGAIESKGVMVGPLGPEGQSTGLTEGDVCVVRGFTGQLEFSFLSKVLQTFEKPFAYALLAYPAQVDCRTVRKSLRTQTSWPCQLWTGEPSGIAELAAVEGQLVDISMAGAMVKASSPVGPIGGAITLTISAEIEGEPLPITVAARICHNNPAGEDQQFCIGMAFGATTQQAKLALHYLTQTPRK</sequence>
<dbReference type="AlphaFoldDB" id="A0A515EP18"/>
<evidence type="ECO:0000313" key="3">
    <source>
        <dbReference type="Proteomes" id="UP000317365"/>
    </source>
</evidence>
<evidence type="ECO:0000313" key="2">
    <source>
        <dbReference type="EMBL" id="QDL54416.1"/>
    </source>
</evidence>
<dbReference type="Gene3D" id="2.40.10.220">
    <property type="entry name" value="predicted glycosyltransferase like domains"/>
    <property type="match status" value="1"/>
</dbReference>